<evidence type="ECO:0000256" key="5">
    <source>
        <dbReference type="SAM" id="Phobius"/>
    </source>
</evidence>
<gene>
    <name evidence="6" type="ORF">Maq22A_c26680</name>
</gene>
<evidence type="ECO:0000313" key="6">
    <source>
        <dbReference type="EMBL" id="BAQ48195.1"/>
    </source>
</evidence>
<feature type="transmembrane region" description="Helical" evidence="5">
    <location>
        <begin position="114"/>
        <end position="139"/>
    </location>
</feature>
<comment type="subcellular location">
    <subcellularLocation>
        <location evidence="1">Membrane</location>
        <topology evidence="1">Multi-pass membrane protein</topology>
    </subcellularLocation>
</comment>
<accession>A0A0C6FXX4</accession>
<evidence type="ECO:0000256" key="4">
    <source>
        <dbReference type="ARBA" id="ARBA00023136"/>
    </source>
</evidence>
<keyword evidence="3 5" id="KW-1133">Transmembrane helix</keyword>
<dbReference type="KEGG" id="maqu:Maq22A_c26680"/>
<dbReference type="STRING" id="270351.Maq22A_c26680"/>
<reference evidence="6 7" key="1">
    <citation type="journal article" date="2015" name="Genome Announc.">
        <title>Complete Genome Sequence of Methylobacterium aquaticum Strain 22A, Isolated from Racomitrium japonicum Moss.</title>
        <authorList>
            <person name="Tani A."/>
            <person name="Ogura Y."/>
            <person name="Hayashi T."/>
            <person name="Kimbara K."/>
        </authorList>
    </citation>
    <scope>NUCLEOTIDE SEQUENCE [LARGE SCALE GENOMIC DNA]</scope>
    <source>
        <strain evidence="6 7">MA-22A</strain>
    </source>
</reference>
<evidence type="ECO:0000256" key="2">
    <source>
        <dbReference type="ARBA" id="ARBA00022692"/>
    </source>
</evidence>
<evidence type="ECO:0000313" key="7">
    <source>
        <dbReference type="Proteomes" id="UP000061432"/>
    </source>
</evidence>
<evidence type="ECO:0000256" key="3">
    <source>
        <dbReference type="ARBA" id="ARBA00022989"/>
    </source>
</evidence>
<dbReference type="AlphaFoldDB" id="A0A0C6FXX4"/>
<dbReference type="RefSeq" id="WP_060848987.1">
    <property type="nucleotide sequence ID" value="NZ_AP014704.1"/>
</dbReference>
<dbReference type="Pfam" id="PF07681">
    <property type="entry name" value="DoxX"/>
    <property type="match status" value="1"/>
</dbReference>
<dbReference type="EMBL" id="AP014704">
    <property type="protein sequence ID" value="BAQ48195.1"/>
    <property type="molecule type" value="Genomic_DNA"/>
</dbReference>
<name>A0A0C6FXX4_9HYPH</name>
<dbReference type="InterPro" id="IPR032808">
    <property type="entry name" value="DoxX"/>
</dbReference>
<keyword evidence="4 5" id="KW-0472">Membrane</keyword>
<keyword evidence="2 5" id="KW-0812">Transmembrane</keyword>
<protein>
    <submittedName>
        <fullName evidence="6">DoxX family protein</fullName>
    </submittedName>
</protein>
<proteinExistence type="predicted"/>
<dbReference type="OrthoDB" id="7272111at2"/>
<organism evidence="6 7">
    <name type="scientific">Methylobacterium aquaticum</name>
    <dbReference type="NCBI Taxonomy" id="270351"/>
    <lineage>
        <taxon>Bacteria</taxon>
        <taxon>Pseudomonadati</taxon>
        <taxon>Pseudomonadota</taxon>
        <taxon>Alphaproteobacteria</taxon>
        <taxon>Hyphomicrobiales</taxon>
        <taxon>Methylobacteriaceae</taxon>
        <taxon>Methylobacterium</taxon>
    </lineage>
</organism>
<dbReference type="GO" id="GO:0016020">
    <property type="term" value="C:membrane"/>
    <property type="evidence" value="ECO:0007669"/>
    <property type="project" value="UniProtKB-SubCell"/>
</dbReference>
<feature type="transmembrane region" description="Helical" evidence="5">
    <location>
        <begin position="49"/>
        <end position="68"/>
    </location>
</feature>
<sequence>MASLSIAVAFGVRLLLVLLFLPFSALDKILNFRGAVGQAKQAVHATAPATALILAGLFVEIVMSLGVLTGIADRFAAFVLAGYCGVTALLWKQFWKPGDFWSGGKGRELFWDFWKNLALAGGFLLVTFGTGAATVETFFSHPFASSKPYSVSETAR</sequence>
<reference evidence="7" key="2">
    <citation type="submission" date="2015-01" db="EMBL/GenBank/DDBJ databases">
        <title>Complete genome sequence of Methylobacterium aquaticum strain 22A.</title>
        <authorList>
            <person name="Tani A."/>
            <person name="Ogura Y."/>
            <person name="Hayashi T."/>
        </authorList>
    </citation>
    <scope>NUCLEOTIDE SEQUENCE [LARGE SCALE GENOMIC DNA]</scope>
    <source>
        <strain evidence="7">MA-22A</strain>
    </source>
</reference>
<dbReference type="Proteomes" id="UP000061432">
    <property type="component" value="Chromosome"/>
</dbReference>
<feature type="transmembrane region" description="Helical" evidence="5">
    <location>
        <begin position="75"/>
        <end position="94"/>
    </location>
</feature>
<evidence type="ECO:0000256" key="1">
    <source>
        <dbReference type="ARBA" id="ARBA00004141"/>
    </source>
</evidence>
<dbReference type="PATRIC" id="fig|270351.10.peg.5116"/>